<dbReference type="InterPro" id="IPR050490">
    <property type="entry name" value="Bact_solute-bd_prot1"/>
</dbReference>
<dbReference type="InterPro" id="IPR012340">
    <property type="entry name" value="NA-bd_OB-fold"/>
</dbReference>
<reference evidence="8" key="1">
    <citation type="submission" date="2021-11" db="EMBL/GenBank/DDBJ databases">
        <title>Description of a new species Pelosinus isolated from the bottom sediments of Lake Baikal.</title>
        <authorList>
            <person name="Zakharyuk A."/>
        </authorList>
    </citation>
    <scope>NUCLEOTIDE SEQUENCE</scope>
    <source>
        <strain evidence="8">Bkl1</strain>
    </source>
</reference>
<dbReference type="Gene3D" id="2.40.50.100">
    <property type="match status" value="1"/>
</dbReference>
<dbReference type="InterPro" id="IPR006059">
    <property type="entry name" value="SBP"/>
</dbReference>
<dbReference type="PANTHER" id="PTHR43649">
    <property type="entry name" value="ARABINOSE-BINDING PROTEIN-RELATED"/>
    <property type="match status" value="1"/>
</dbReference>
<proteinExistence type="predicted"/>
<dbReference type="SUPFAM" id="SSF50331">
    <property type="entry name" value="MOP-like"/>
    <property type="match status" value="1"/>
</dbReference>
<dbReference type="PROSITE" id="PS51257">
    <property type="entry name" value="PROKAR_LIPOPROTEIN"/>
    <property type="match status" value="1"/>
</dbReference>
<dbReference type="Gene3D" id="3.40.190.10">
    <property type="entry name" value="Periplasmic binding protein-like II"/>
    <property type="match status" value="1"/>
</dbReference>
<evidence type="ECO:0000256" key="4">
    <source>
        <dbReference type="ARBA" id="ARBA00023139"/>
    </source>
</evidence>
<dbReference type="EMBL" id="JAJHJB010000011">
    <property type="protein sequence ID" value="MCC5465717.1"/>
    <property type="molecule type" value="Genomic_DNA"/>
</dbReference>
<keyword evidence="2 6" id="KW-0732">Signal</keyword>
<evidence type="ECO:0000256" key="5">
    <source>
        <dbReference type="ARBA" id="ARBA00023288"/>
    </source>
</evidence>
<evidence type="ECO:0000256" key="2">
    <source>
        <dbReference type="ARBA" id="ARBA00022729"/>
    </source>
</evidence>
<evidence type="ECO:0000256" key="1">
    <source>
        <dbReference type="ARBA" id="ARBA00022475"/>
    </source>
</evidence>
<feature type="chain" id="PRO_5045915146" evidence="6">
    <location>
        <begin position="22"/>
        <end position="338"/>
    </location>
</feature>
<dbReference type="RefSeq" id="WP_229534944.1">
    <property type="nucleotide sequence ID" value="NZ_JAJHJB010000011.1"/>
</dbReference>
<comment type="caution">
    <text evidence="8">The sequence shown here is derived from an EMBL/GenBank/DDBJ whole genome shotgun (WGS) entry which is preliminary data.</text>
</comment>
<evidence type="ECO:0000259" key="7">
    <source>
        <dbReference type="Pfam" id="PF08402"/>
    </source>
</evidence>
<dbReference type="Pfam" id="PF01547">
    <property type="entry name" value="SBP_bac_1"/>
    <property type="match status" value="1"/>
</dbReference>
<dbReference type="Pfam" id="PF08402">
    <property type="entry name" value="TOBE_2"/>
    <property type="match status" value="1"/>
</dbReference>
<accession>A0ABS8HS00</accession>
<gene>
    <name evidence="8" type="ORF">LMF89_10155</name>
</gene>
<sequence length="338" mass="37846">MKKSLVLLLSVVLLLTMTVSGCGKEQRAADAKAGDGKATTLTFWTFQELHKNFIDDGVATWNTNHPDKPIVVKTEVYLYDEMHNKLLIAIQSGTGAPDMADIELGKFANFLKGSKPGLVEFNDVIEPVKDKLIMGRLENYAKSGKYYGLDYHVGAEVMYYNKEILDQAGINVNDIVTWDDYIAAGKKVVEKTGKPMTTLESMEKWSYYPLICMQGSDAMDKDGMKKAKCIVDKDYIIAKNPALENFFDKEVIMGIRPEDLYDNEECFKEFSASIVNAFIEVTELMGAETYLFMKVEGSNFVARVNPKSTAKAGDTVKIAIDTNKIHIFDKDTEKIILN</sequence>
<protein>
    <submittedName>
        <fullName evidence="8">Extracellular solute-binding protein</fullName>
    </submittedName>
</protein>
<organism evidence="8 9">
    <name type="scientific">Pelosinus baikalensis</name>
    <dbReference type="NCBI Taxonomy" id="2892015"/>
    <lineage>
        <taxon>Bacteria</taxon>
        <taxon>Bacillati</taxon>
        <taxon>Bacillota</taxon>
        <taxon>Negativicutes</taxon>
        <taxon>Selenomonadales</taxon>
        <taxon>Sporomusaceae</taxon>
        <taxon>Pelosinus</taxon>
    </lineage>
</organism>
<evidence type="ECO:0000256" key="6">
    <source>
        <dbReference type="SAM" id="SignalP"/>
    </source>
</evidence>
<keyword evidence="1" id="KW-1003">Cell membrane</keyword>
<dbReference type="Proteomes" id="UP001165492">
    <property type="component" value="Unassembled WGS sequence"/>
</dbReference>
<dbReference type="PANTHER" id="PTHR43649:SF33">
    <property type="entry name" value="POLYGALACTURONAN_RHAMNOGALACTURONAN-BINDING PROTEIN YTCQ"/>
    <property type="match status" value="1"/>
</dbReference>
<feature type="domain" description="Transport-associated OB type 2" evidence="7">
    <location>
        <begin position="254"/>
        <end position="328"/>
    </location>
</feature>
<evidence type="ECO:0000313" key="9">
    <source>
        <dbReference type="Proteomes" id="UP001165492"/>
    </source>
</evidence>
<keyword evidence="5" id="KW-0449">Lipoprotein</keyword>
<keyword evidence="3" id="KW-0472">Membrane</keyword>
<keyword evidence="9" id="KW-1185">Reference proteome</keyword>
<name>A0ABS8HS00_9FIRM</name>
<evidence type="ECO:0000256" key="3">
    <source>
        <dbReference type="ARBA" id="ARBA00023136"/>
    </source>
</evidence>
<dbReference type="Gene3D" id="2.40.50.140">
    <property type="entry name" value="Nucleic acid-binding proteins"/>
    <property type="match status" value="1"/>
</dbReference>
<dbReference type="InterPro" id="IPR008995">
    <property type="entry name" value="Mo/tungstate-bd_C_term_dom"/>
</dbReference>
<dbReference type="SUPFAM" id="SSF53850">
    <property type="entry name" value="Periplasmic binding protein-like II"/>
    <property type="match status" value="1"/>
</dbReference>
<feature type="signal peptide" evidence="6">
    <location>
        <begin position="1"/>
        <end position="21"/>
    </location>
</feature>
<dbReference type="InterPro" id="IPR013611">
    <property type="entry name" value="Transp-assoc_OB_typ2"/>
</dbReference>
<keyword evidence="4" id="KW-0564">Palmitate</keyword>
<evidence type="ECO:0000313" key="8">
    <source>
        <dbReference type="EMBL" id="MCC5465717.1"/>
    </source>
</evidence>